<sequence length="106" mass="11856">MASNYKVLQVFYCVLLVAALISVDEMECEEEDEKCFNFHPEVSCFTERNHSMNADAAQRCQKCCQKVFGDGYNKGVGCNDLTSLTPGCVCYECADPNKDRVTCDQS</sequence>
<dbReference type="EMBL" id="JAVIJP010000009">
    <property type="protein sequence ID" value="KAL3647844.1"/>
    <property type="molecule type" value="Genomic_DNA"/>
</dbReference>
<evidence type="ECO:0000256" key="1">
    <source>
        <dbReference type="SAM" id="SignalP"/>
    </source>
</evidence>
<keyword evidence="1" id="KW-0732">Signal</keyword>
<keyword evidence="3" id="KW-1185">Reference proteome</keyword>
<feature type="signal peptide" evidence="1">
    <location>
        <begin position="1"/>
        <end position="28"/>
    </location>
</feature>
<reference evidence="3" key="1">
    <citation type="journal article" date="2024" name="IScience">
        <title>Strigolactones Initiate the Formation of Haustorium-like Structures in Castilleja.</title>
        <authorList>
            <person name="Buerger M."/>
            <person name="Peterson D."/>
            <person name="Chory J."/>
        </authorList>
    </citation>
    <scope>NUCLEOTIDE SEQUENCE [LARGE SCALE GENOMIC DNA]</scope>
</reference>
<feature type="chain" id="PRO_5044859713" evidence="1">
    <location>
        <begin position="29"/>
        <end position="106"/>
    </location>
</feature>
<accession>A0ABD3E447</accession>
<dbReference type="Proteomes" id="UP001632038">
    <property type="component" value="Unassembled WGS sequence"/>
</dbReference>
<gene>
    <name evidence="2" type="ORF">CASFOL_008812</name>
</gene>
<name>A0ABD3E447_9LAMI</name>
<protein>
    <submittedName>
        <fullName evidence="2">Uncharacterized protein</fullName>
    </submittedName>
</protein>
<proteinExistence type="predicted"/>
<evidence type="ECO:0000313" key="3">
    <source>
        <dbReference type="Proteomes" id="UP001632038"/>
    </source>
</evidence>
<evidence type="ECO:0000313" key="2">
    <source>
        <dbReference type="EMBL" id="KAL3647844.1"/>
    </source>
</evidence>
<dbReference type="AlphaFoldDB" id="A0ABD3E447"/>
<organism evidence="2 3">
    <name type="scientific">Castilleja foliolosa</name>
    <dbReference type="NCBI Taxonomy" id="1961234"/>
    <lineage>
        <taxon>Eukaryota</taxon>
        <taxon>Viridiplantae</taxon>
        <taxon>Streptophyta</taxon>
        <taxon>Embryophyta</taxon>
        <taxon>Tracheophyta</taxon>
        <taxon>Spermatophyta</taxon>
        <taxon>Magnoliopsida</taxon>
        <taxon>eudicotyledons</taxon>
        <taxon>Gunneridae</taxon>
        <taxon>Pentapetalae</taxon>
        <taxon>asterids</taxon>
        <taxon>lamiids</taxon>
        <taxon>Lamiales</taxon>
        <taxon>Orobanchaceae</taxon>
        <taxon>Pedicularideae</taxon>
        <taxon>Castillejinae</taxon>
        <taxon>Castilleja</taxon>
    </lineage>
</organism>
<comment type="caution">
    <text evidence="2">The sequence shown here is derived from an EMBL/GenBank/DDBJ whole genome shotgun (WGS) entry which is preliminary data.</text>
</comment>